<organism evidence="3 4">
    <name type="scientific">Archangium lansingense</name>
    <dbReference type="NCBI Taxonomy" id="2995310"/>
    <lineage>
        <taxon>Bacteria</taxon>
        <taxon>Pseudomonadati</taxon>
        <taxon>Myxococcota</taxon>
        <taxon>Myxococcia</taxon>
        <taxon>Myxococcales</taxon>
        <taxon>Cystobacterineae</taxon>
        <taxon>Archangiaceae</taxon>
        <taxon>Archangium</taxon>
    </lineage>
</organism>
<dbReference type="Proteomes" id="UP001207654">
    <property type="component" value="Unassembled WGS sequence"/>
</dbReference>
<evidence type="ECO:0000259" key="2">
    <source>
        <dbReference type="Pfam" id="PF04986"/>
    </source>
</evidence>
<gene>
    <name evidence="3" type="ORF">OV287_40415</name>
</gene>
<keyword evidence="4" id="KW-1185">Reference proteome</keyword>
<feature type="domain" description="Transposase IS801/IS1294" evidence="2">
    <location>
        <begin position="5"/>
        <end position="78"/>
    </location>
</feature>
<reference evidence="3 4" key="1">
    <citation type="submission" date="2022-11" db="EMBL/GenBank/DDBJ databases">
        <title>Minimal conservation of predation-associated metabolite biosynthetic gene clusters underscores biosynthetic potential of Myxococcota including descriptions for ten novel species: Archangium lansinium sp. nov., Myxococcus landrumus sp. nov., Nannocystis bai.</title>
        <authorList>
            <person name="Ahearne A."/>
            <person name="Stevens C."/>
            <person name="Phillips K."/>
        </authorList>
    </citation>
    <scope>NUCLEOTIDE SEQUENCE [LARGE SCALE GENOMIC DNA]</scope>
    <source>
        <strain evidence="3 4">MIWBW</strain>
    </source>
</reference>
<sequence length="162" mass="18608">MRHRVFSLHANTHLHANDRQGLERLCHYGARGALALERLSRMEDGRLEYRMKRPLPDSTTYLFFTGLTLHRRLASLVPLCLGQTSQGSTASLLQARNCGHFCSLKRGRRRGWRRRARPRLRRRSRGRSARRDGIGRGCCAGRSRWMSWPAQGVKSTGGCWHT</sequence>
<evidence type="ECO:0000313" key="4">
    <source>
        <dbReference type="Proteomes" id="UP001207654"/>
    </source>
</evidence>
<name>A0ABT4AGC6_9BACT</name>
<proteinExistence type="predicted"/>
<dbReference type="InterPro" id="IPR007069">
    <property type="entry name" value="Transposase_32"/>
</dbReference>
<dbReference type="Pfam" id="PF04986">
    <property type="entry name" value="Y2_Tnp"/>
    <property type="match status" value="1"/>
</dbReference>
<evidence type="ECO:0000256" key="1">
    <source>
        <dbReference type="SAM" id="MobiDB-lite"/>
    </source>
</evidence>
<feature type="compositionally biased region" description="Basic residues" evidence="1">
    <location>
        <begin position="113"/>
        <end position="128"/>
    </location>
</feature>
<evidence type="ECO:0000313" key="3">
    <source>
        <dbReference type="EMBL" id="MCY1080727.1"/>
    </source>
</evidence>
<accession>A0ABT4AGC6</accession>
<dbReference type="EMBL" id="JAPNKA010000001">
    <property type="protein sequence ID" value="MCY1080727.1"/>
    <property type="molecule type" value="Genomic_DNA"/>
</dbReference>
<feature type="region of interest" description="Disordered" evidence="1">
    <location>
        <begin position="113"/>
        <end position="133"/>
    </location>
</feature>
<comment type="caution">
    <text evidence="3">The sequence shown here is derived from an EMBL/GenBank/DDBJ whole genome shotgun (WGS) entry which is preliminary data.</text>
</comment>
<protein>
    <submittedName>
        <fullName evidence="3">Transposase</fullName>
    </submittedName>
</protein>